<proteinExistence type="predicted"/>
<keyword evidence="2" id="KW-1133">Transmembrane helix</keyword>
<dbReference type="InterPro" id="IPR025645">
    <property type="entry name" value="DUF4349"/>
</dbReference>
<keyword evidence="2" id="KW-0472">Membrane</keyword>
<feature type="compositionally biased region" description="Polar residues" evidence="1">
    <location>
        <begin position="46"/>
        <end position="56"/>
    </location>
</feature>
<dbReference type="AlphaFoldDB" id="A0A4R9BZM2"/>
<evidence type="ECO:0000256" key="1">
    <source>
        <dbReference type="SAM" id="MobiDB-lite"/>
    </source>
</evidence>
<dbReference type="OrthoDB" id="186919at2"/>
<sequence length="306" mass="31298">MSYSTETDGTAARGPQQRQGRLSGRIGATAALALAALLLAGCTASGSNSATDSGVRSESMDAGSVPGEMTAPGEAAAGDAAIADRSVITTGSVSLTVADPIRSAEDAATIVEEAGGRVDSRTETPETDNQSASANLSLRIPVGDLDRTLDALRALGTVNYVSLNASDVTQQSQDLDARITALTTSVDRLLALMAQATTTTDLIAIEGELSTRQAELEGLKSQRDYLTDQVEYSTIALDLYSTGTVAPGAPDNFWTGIVAGWTTLVTALGALLVGIGFALPWLAIVAVAGGIVVLIVRLATRKGKAT</sequence>
<gene>
    <name evidence="4" type="ORF">E3T61_01080</name>
</gene>
<feature type="region of interest" description="Disordered" evidence="1">
    <location>
        <begin position="1"/>
        <end position="22"/>
    </location>
</feature>
<dbReference type="EMBL" id="SOHM01000002">
    <property type="protein sequence ID" value="TFD95256.1"/>
    <property type="molecule type" value="Genomic_DNA"/>
</dbReference>
<comment type="caution">
    <text evidence="4">The sequence shown here is derived from an EMBL/GenBank/DDBJ whole genome shotgun (WGS) entry which is preliminary data.</text>
</comment>
<evidence type="ECO:0000313" key="4">
    <source>
        <dbReference type="EMBL" id="TFD95256.1"/>
    </source>
</evidence>
<keyword evidence="2" id="KW-0812">Transmembrane</keyword>
<feature type="transmembrane region" description="Helical" evidence="2">
    <location>
        <begin position="253"/>
        <end position="275"/>
    </location>
</feature>
<evidence type="ECO:0000313" key="5">
    <source>
        <dbReference type="Proteomes" id="UP000298468"/>
    </source>
</evidence>
<evidence type="ECO:0000256" key="2">
    <source>
        <dbReference type="SAM" id="Phobius"/>
    </source>
</evidence>
<dbReference type="Proteomes" id="UP000298468">
    <property type="component" value="Unassembled WGS sequence"/>
</dbReference>
<organism evidence="4 5">
    <name type="scientific">Cryobacterium lactosi</name>
    <dbReference type="NCBI Taxonomy" id="1259202"/>
    <lineage>
        <taxon>Bacteria</taxon>
        <taxon>Bacillati</taxon>
        <taxon>Actinomycetota</taxon>
        <taxon>Actinomycetes</taxon>
        <taxon>Micrococcales</taxon>
        <taxon>Microbacteriaceae</taxon>
        <taxon>Cryobacterium</taxon>
    </lineage>
</organism>
<name>A0A4R9BZM2_9MICO</name>
<feature type="transmembrane region" description="Helical" evidence="2">
    <location>
        <begin position="281"/>
        <end position="300"/>
    </location>
</feature>
<feature type="region of interest" description="Disordered" evidence="1">
    <location>
        <begin position="46"/>
        <end position="72"/>
    </location>
</feature>
<evidence type="ECO:0000259" key="3">
    <source>
        <dbReference type="Pfam" id="PF14257"/>
    </source>
</evidence>
<accession>A0A4R9BZM2</accession>
<protein>
    <submittedName>
        <fullName evidence="4">DUF4349 domain-containing protein</fullName>
    </submittedName>
</protein>
<keyword evidence="5" id="KW-1185">Reference proteome</keyword>
<reference evidence="4 5" key="1">
    <citation type="submission" date="2019-03" db="EMBL/GenBank/DDBJ databases">
        <title>Genomics of glacier-inhabiting Cryobacterium strains.</title>
        <authorList>
            <person name="Liu Q."/>
            <person name="Xin Y.-H."/>
        </authorList>
    </citation>
    <scope>NUCLEOTIDE SEQUENCE [LARGE SCALE GENOMIC DNA]</scope>
    <source>
        <strain evidence="4 5">Sr59</strain>
    </source>
</reference>
<dbReference type="Pfam" id="PF14257">
    <property type="entry name" value="DUF4349"/>
    <property type="match status" value="1"/>
</dbReference>
<feature type="domain" description="DUF4349" evidence="3">
    <location>
        <begin position="85"/>
        <end position="292"/>
    </location>
</feature>
<dbReference type="RefSeq" id="WP_134639069.1">
    <property type="nucleotide sequence ID" value="NZ_SOHM01000002.1"/>
</dbReference>